<comment type="caution">
    <text evidence="4">The sequence shown here is derived from an EMBL/GenBank/DDBJ whole genome shotgun (WGS) entry which is preliminary data.</text>
</comment>
<evidence type="ECO:0000256" key="2">
    <source>
        <dbReference type="ARBA" id="ARBA00023136"/>
    </source>
</evidence>
<name>A0A6P2CGN3_9NOCA</name>
<gene>
    <name evidence="4" type="ORF">DW322_19160</name>
</gene>
<reference evidence="4 5" key="1">
    <citation type="submission" date="2018-07" db="EMBL/GenBank/DDBJ databases">
        <title>Genome sequence of Rhodococcus rhodnii ATCC 35071 from Rhodnius prolixus.</title>
        <authorList>
            <person name="Patel V."/>
            <person name="Vogel K.J."/>
        </authorList>
    </citation>
    <scope>NUCLEOTIDE SEQUENCE [LARGE SCALE GENOMIC DNA]</scope>
    <source>
        <strain evidence="4 5">ATCC 35071</strain>
    </source>
</reference>
<evidence type="ECO:0000256" key="3">
    <source>
        <dbReference type="SAM" id="Phobius"/>
    </source>
</evidence>
<organism evidence="4 5">
    <name type="scientific">Rhodococcus rhodnii</name>
    <dbReference type="NCBI Taxonomy" id="38312"/>
    <lineage>
        <taxon>Bacteria</taxon>
        <taxon>Bacillati</taxon>
        <taxon>Actinomycetota</taxon>
        <taxon>Actinomycetes</taxon>
        <taxon>Mycobacteriales</taxon>
        <taxon>Nocardiaceae</taxon>
        <taxon>Rhodococcus</taxon>
    </lineage>
</organism>
<dbReference type="EMBL" id="QRCM01000001">
    <property type="protein sequence ID" value="TXG91917.1"/>
    <property type="molecule type" value="Genomic_DNA"/>
</dbReference>
<dbReference type="PANTHER" id="PTHR37042">
    <property type="entry name" value="OUTER MEMBRANE PROTEIN RV1973"/>
    <property type="match status" value="1"/>
</dbReference>
<comment type="subcellular location">
    <subcellularLocation>
        <location evidence="1">Membrane</location>
    </subcellularLocation>
</comment>
<proteinExistence type="predicted"/>
<sequence length="177" mass="18318">MPTIEAERPARPGGRPPWFAAAIVGVVAVALAAFAVIAAFRPGAAVDNRAWVDAGATSEVTAAAANALQTLYGYDHTTIDEDFDAARAVLSDEMRAEFDETADTTKDAARQTLTATDASVTDIGLSRLESDLAEFTAYVTVSVTRDGIAVQSSGGPVTGTMANTGDGWVLSHIADAQ</sequence>
<keyword evidence="2 3" id="KW-0472">Membrane</keyword>
<dbReference type="Proteomes" id="UP000471120">
    <property type="component" value="Unassembled WGS sequence"/>
</dbReference>
<evidence type="ECO:0008006" key="6">
    <source>
        <dbReference type="Google" id="ProtNLM"/>
    </source>
</evidence>
<keyword evidence="3" id="KW-0812">Transmembrane</keyword>
<protein>
    <recommendedName>
        <fullName evidence="6">Mce-associated membrane protein</fullName>
    </recommendedName>
</protein>
<keyword evidence="3" id="KW-1133">Transmembrane helix</keyword>
<accession>A0A6P2CGN3</accession>
<dbReference type="AlphaFoldDB" id="A0A6P2CGN3"/>
<feature type="transmembrane region" description="Helical" evidence="3">
    <location>
        <begin position="18"/>
        <end position="40"/>
    </location>
</feature>
<evidence type="ECO:0000256" key="1">
    <source>
        <dbReference type="ARBA" id="ARBA00004370"/>
    </source>
</evidence>
<dbReference type="SUPFAM" id="SSF54427">
    <property type="entry name" value="NTF2-like"/>
    <property type="match status" value="1"/>
</dbReference>
<dbReference type="GO" id="GO:0016020">
    <property type="term" value="C:membrane"/>
    <property type="evidence" value="ECO:0007669"/>
    <property type="project" value="UniProtKB-SubCell"/>
</dbReference>
<evidence type="ECO:0000313" key="4">
    <source>
        <dbReference type="EMBL" id="TXG91917.1"/>
    </source>
</evidence>
<dbReference type="InterPro" id="IPR032710">
    <property type="entry name" value="NTF2-like_dom_sf"/>
</dbReference>
<dbReference type="PANTHER" id="PTHR37042:SF4">
    <property type="entry name" value="OUTER MEMBRANE PROTEIN RV1973"/>
    <property type="match status" value="1"/>
</dbReference>
<evidence type="ECO:0000313" key="5">
    <source>
        <dbReference type="Proteomes" id="UP000471120"/>
    </source>
</evidence>